<evidence type="ECO:0000256" key="1">
    <source>
        <dbReference type="SAM" id="Phobius"/>
    </source>
</evidence>
<reference evidence="3" key="2">
    <citation type="submission" date="2020-10" db="UniProtKB">
        <authorList>
            <consortium name="WormBaseParasite"/>
        </authorList>
    </citation>
    <scope>IDENTIFICATION</scope>
</reference>
<evidence type="ECO:0000313" key="2">
    <source>
        <dbReference type="Proteomes" id="UP000492821"/>
    </source>
</evidence>
<proteinExistence type="predicted"/>
<feature type="transmembrane region" description="Helical" evidence="1">
    <location>
        <begin position="130"/>
        <end position="153"/>
    </location>
</feature>
<dbReference type="Proteomes" id="UP000492821">
    <property type="component" value="Unassembled WGS sequence"/>
</dbReference>
<keyword evidence="1" id="KW-1133">Transmembrane helix</keyword>
<dbReference type="WBParaSite" id="Pan_g10131.t1">
    <property type="protein sequence ID" value="Pan_g10131.t1"/>
    <property type="gene ID" value="Pan_g10131"/>
</dbReference>
<protein>
    <submittedName>
        <fullName evidence="3">Serpentine receptor class gamma</fullName>
    </submittedName>
</protein>
<reference evidence="2" key="1">
    <citation type="journal article" date="2013" name="Genetics">
        <title>The draft genome and transcriptome of Panagrellus redivivus are shaped by the harsh demands of a free-living lifestyle.</title>
        <authorList>
            <person name="Srinivasan J."/>
            <person name="Dillman A.R."/>
            <person name="Macchietto M.G."/>
            <person name="Heikkinen L."/>
            <person name="Lakso M."/>
            <person name="Fracchia K.M."/>
            <person name="Antoshechkin I."/>
            <person name="Mortazavi A."/>
            <person name="Wong G."/>
            <person name="Sternberg P.W."/>
        </authorList>
    </citation>
    <scope>NUCLEOTIDE SEQUENCE [LARGE SCALE GENOMIC DNA]</scope>
    <source>
        <strain evidence="2">MT8872</strain>
    </source>
</reference>
<dbReference type="AlphaFoldDB" id="A0A7E4ULB9"/>
<feature type="transmembrane region" description="Helical" evidence="1">
    <location>
        <begin position="79"/>
        <end position="100"/>
    </location>
</feature>
<keyword evidence="1" id="KW-0812">Transmembrane</keyword>
<feature type="transmembrane region" description="Helical" evidence="1">
    <location>
        <begin position="36"/>
        <end position="59"/>
    </location>
</feature>
<name>A0A7E4ULB9_PANRE</name>
<sequence>MLTMLVASWWLCAIFGTFLAGHYIAFWRPDPIYNKYALLVFFIPAMSSINCVHISQFFLTLERIIIMKSTNAKYYCKKLLALCIFFNTSLAVFLGTLFVANFDPNGANNDSNQESRMPVLSIIDKKTYLILYYISNGISAVTLLASLYFLIVFRKSTKATEMFTKMEKTIKYTIWVDIWFDFLPQIFTVGLTMVSV</sequence>
<keyword evidence="2" id="KW-1185">Reference proteome</keyword>
<organism evidence="2 3">
    <name type="scientific">Panagrellus redivivus</name>
    <name type="common">Microworm</name>
    <dbReference type="NCBI Taxonomy" id="6233"/>
    <lineage>
        <taxon>Eukaryota</taxon>
        <taxon>Metazoa</taxon>
        <taxon>Ecdysozoa</taxon>
        <taxon>Nematoda</taxon>
        <taxon>Chromadorea</taxon>
        <taxon>Rhabditida</taxon>
        <taxon>Tylenchina</taxon>
        <taxon>Panagrolaimomorpha</taxon>
        <taxon>Panagrolaimoidea</taxon>
        <taxon>Panagrolaimidae</taxon>
        <taxon>Panagrellus</taxon>
    </lineage>
</organism>
<evidence type="ECO:0000313" key="3">
    <source>
        <dbReference type="WBParaSite" id="Pan_g10131.t1"/>
    </source>
</evidence>
<feature type="transmembrane region" description="Helical" evidence="1">
    <location>
        <begin position="174"/>
        <end position="194"/>
    </location>
</feature>
<keyword evidence="1" id="KW-0472">Membrane</keyword>
<accession>A0A7E4ULB9</accession>